<dbReference type="InterPro" id="IPR010090">
    <property type="entry name" value="Phage_tape_meas"/>
</dbReference>
<evidence type="ECO:0000313" key="5">
    <source>
        <dbReference type="EMBL" id="MDQ1861821.1"/>
    </source>
</evidence>
<keyword evidence="1" id="KW-1188">Viral release from host cell</keyword>
<protein>
    <submittedName>
        <fullName evidence="5">Phage tail tape measure protein</fullName>
    </submittedName>
</protein>
<evidence type="ECO:0000256" key="2">
    <source>
        <dbReference type="SAM" id="Coils"/>
    </source>
</evidence>
<sequence length="949" mass="99446">MSKSLQLQVLLKAVDQATRPLKSIQQASKQLAGDIKTTQQTLKALDAQSARIEGFRKAQGQLAVTGKALKKAKEEAAALAVQFKATEKPTAQQARLLEASKRAAAELQTKYNGLRQSVQRQRDALNADGIATRNLSAEQRRLKASASEATTALGRQRGELERLSKKQEQVNRVGARYRAGQSATATVRNTSAAGLGIATAGLVAEGAFIAPGVQFDRQMSDTQATLGLSKNDQQLAAIRQQARDIGATTAISPTDVARTQSVLAKSGFNGDAILKSTESTVNLALASDLDIADAADIITNMQSAFNMPIDEIQRVADVMTKGFTSSNSNLMDFGEAMKYVAPIAEAAGASIEDTTALLGVLADNGIKGSMAGTAASAMFTRLQAPVGQAADALSELGVKTKDGKGNMLPIANILKKINGSFKTNKLGTAQQAEYLKVIFGEEAMKGAIKLIDAAGNGKLSEKHSTVTQSKGATAQIARVKVDNLDGDLKNLFSAWEDVRIEVFDGQNSALRALTVSATEWLTKAGAWVKANPELVGTLVKVTAGVTALIGGLAALGLIAWPVMAGVNMLIAGAGLLGTVFTTVGAGIAAAFSVITLPVVAAAAVIVGVALTIRKYWEPISAFLTGIGEGFSAAFAPMRAALVPLAGAFTPLLSMVRNVWQWFGKLIEPVKSSQAELQTAARYGRMFGEWIAAGLSLPLQLLGGLPGLLTGIWGVASGIAERAAAVWDTIGERVNAAWLALSAATVQAWDRLTGWLNGKWEGLVNGAKALPGQFKEAGMNMINGIMDGISERWQALKDKFSSLTDMLPDWMKFGDDEAEVNPSISYNRPAPELMPGPGYAGAFDKGGIIPRGQFGIVGERGPEIVNGPANVTGRRKTAALSAAMLSLSTPVMASAPAAAPATAPAPITIQVYGAPGQDAASIAREVSRQLEAERRKHAAAARSRMTYGDS</sequence>
<reference evidence="5" key="1">
    <citation type="submission" date="2023-07" db="EMBL/GenBank/DDBJ databases">
        <title>In vitro acaricidal activity of Serratia ureilytica strains isolated from Mimosa pudica nodules againts the dust mite Tyrophagus putrescentiae.</title>
        <authorList>
            <person name="Wong-Villareal A."/>
            <person name="Cerqueda-Garcia D."/>
        </authorList>
    </citation>
    <scope>NUCLEOTIDE SEQUENCE</scope>
    <source>
        <strain evidence="5">UTS2</strain>
    </source>
</reference>
<feature type="coiled-coil region" evidence="2">
    <location>
        <begin position="97"/>
        <end position="124"/>
    </location>
</feature>
<comment type="caution">
    <text evidence="5">The sequence shown here is derived from an EMBL/GenBank/DDBJ whole genome shotgun (WGS) entry which is preliminary data.</text>
</comment>
<proteinExistence type="predicted"/>
<feature type="domain" description="Phage tail tape measure protein" evidence="4">
    <location>
        <begin position="239"/>
        <end position="440"/>
    </location>
</feature>
<dbReference type="EMBL" id="JAVCZN010000004">
    <property type="protein sequence ID" value="MDQ1861821.1"/>
    <property type="molecule type" value="Genomic_DNA"/>
</dbReference>
<evidence type="ECO:0000313" key="6">
    <source>
        <dbReference type="Proteomes" id="UP001177872"/>
    </source>
</evidence>
<gene>
    <name evidence="5" type="ORF">Q6237_12575</name>
</gene>
<keyword evidence="3" id="KW-0472">Membrane</keyword>
<evidence type="ECO:0000256" key="1">
    <source>
        <dbReference type="ARBA" id="ARBA00022612"/>
    </source>
</evidence>
<evidence type="ECO:0000259" key="4">
    <source>
        <dbReference type="Pfam" id="PF10145"/>
    </source>
</evidence>
<feature type="transmembrane region" description="Helical" evidence="3">
    <location>
        <begin position="569"/>
        <end position="588"/>
    </location>
</feature>
<dbReference type="RefSeq" id="WP_262942387.1">
    <property type="nucleotide sequence ID" value="NZ_JAIQCT010000003.1"/>
</dbReference>
<accession>A0ABU0VK85</accession>
<dbReference type="PANTHER" id="PTHR37813:SF1">
    <property type="entry name" value="FELS-2 PROPHAGE PROTEIN"/>
    <property type="match status" value="1"/>
</dbReference>
<feature type="transmembrane region" description="Helical" evidence="3">
    <location>
        <begin position="594"/>
        <end position="612"/>
    </location>
</feature>
<organism evidence="5 6">
    <name type="scientific">Serratia ureilytica</name>
    <dbReference type="NCBI Taxonomy" id="300181"/>
    <lineage>
        <taxon>Bacteria</taxon>
        <taxon>Pseudomonadati</taxon>
        <taxon>Pseudomonadota</taxon>
        <taxon>Gammaproteobacteria</taxon>
        <taxon>Enterobacterales</taxon>
        <taxon>Yersiniaceae</taxon>
        <taxon>Serratia</taxon>
    </lineage>
</organism>
<keyword evidence="3" id="KW-0812">Transmembrane</keyword>
<dbReference type="Proteomes" id="UP001177872">
    <property type="component" value="Unassembled WGS sequence"/>
</dbReference>
<keyword evidence="2" id="KW-0175">Coiled coil</keyword>
<dbReference type="PANTHER" id="PTHR37813">
    <property type="entry name" value="FELS-2 PROPHAGE PROTEIN"/>
    <property type="match status" value="1"/>
</dbReference>
<dbReference type="NCBIfam" id="TIGR01760">
    <property type="entry name" value="tape_meas_TP901"/>
    <property type="match status" value="1"/>
</dbReference>
<name>A0ABU0VK85_9GAMM</name>
<feature type="transmembrane region" description="Helical" evidence="3">
    <location>
        <begin position="541"/>
        <end position="562"/>
    </location>
</feature>
<keyword evidence="3" id="KW-1133">Transmembrane helix</keyword>
<evidence type="ECO:0000256" key="3">
    <source>
        <dbReference type="SAM" id="Phobius"/>
    </source>
</evidence>
<dbReference type="Pfam" id="PF10145">
    <property type="entry name" value="PhageMin_Tail"/>
    <property type="match status" value="1"/>
</dbReference>
<keyword evidence="6" id="KW-1185">Reference proteome</keyword>